<evidence type="ECO:0000313" key="4">
    <source>
        <dbReference type="EMBL" id="AYB47692.1"/>
    </source>
</evidence>
<dbReference type="Pfam" id="PF00005">
    <property type="entry name" value="ABC_tran"/>
    <property type="match status" value="1"/>
</dbReference>
<dbReference type="EMBL" id="CP032412">
    <property type="protein sequence ID" value="AYB47692.1"/>
    <property type="molecule type" value="Genomic_DNA"/>
</dbReference>
<dbReference type="InterPro" id="IPR017871">
    <property type="entry name" value="ABC_transporter-like_CS"/>
</dbReference>
<evidence type="ECO:0000256" key="2">
    <source>
        <dbReference type="ARBA" id="ARBA00022840"/>
    </source>
</evidence>
<dbReference type="PANTHER" id="PTHR43582">
    <property type="entry name" value="LINEARMYCIN RESISTANCE ATP-BINDING PROTEIN LNRL"/>
    <property type="match status" value="1"/>
</dbReference>
<dbReference type="SMART" id="SM00382">
    <property type="entry name" value="AAA"/>
    <property type="match status" value="1"/>
</dbReference>
<dbReference type="GO" id="GO:0016887">
    <property type="term" value="F:ATP hydrolysis activity"/>
    <property type="evidence" value="ECO:0007669"/>
    <property type="project" value="InterPro"/>
</dbReference>
<dbReference type="PANTHER" id="PTHR43582:SF2">
    <property type="entry name" value="LINEARMYCIN RESISTANCE ATP-BINDING PROTEIN LNRL"/>
    <property type="match status" value="1"/>
</dbReference>
<reference evidence="4 5" key="1">
    <citation type="submission" date="2018-09" db="EMBL/GenBank/DDBJ databases">
        <title>Genome Sequence of Paenibacillus lautus Strain E7593-69, Azo Dye-Degrading Bacteria, Isolated from Commercial Tattoo Inks.</title>
        <authorList>
            <person name="Nho S.W."/>
            <person name="Kim S.-J."/>
            <person name="Kweon O."/>
            <person name="Cerniglia C.E."/>
        </authorList>
    </citation>
    <scope>NUCLEOTIDE SEQUENCE [LARGE SCALE GENOMIC DNA]</scope>
    <source>
        <strain evidence="4 5">E7593-69</strain>
    </source>
</reference>
<dbReference type="Proteomes" id="UP000266552">
    <property type="component" value="Chromosome"/>
</dbReference>
<dbReference type="KEGG" id="plw:D5F53_00695"/>
<dbReference type="SUPFAM" id="SSF52540">
    <property type="entry name" value="P-loop containing nucleoside triphosphate hydrolases"/>
    <property type="match status" value="1"/>
</dbReference>
<sequence length="315" mass="35294">MMIMAVFLEMKDVVKRYGSKLSVDHMNLEVHEGEIFGLLGPNGAGKSTSINMICGLLAKDQGIIKVDGISIEEQPLEVKRRIGLVPQDLALYEEMPAWDNVAFFAKLYGLRGHLLKERVEEALAFVGLQDRAKERPSTFSGGMKRRLNIACSITHRPKLIIMDEPTVGIDPQSRNHILESVKTLNRMGSTVIYTSHYMEEVAAISDRVAIMDQGHVIACGTQQELRARVAHEEKIILTADGITPDLVEELTIHPRVRRVAQNDNEVEVYVPSAQDELQDILFICSKHHTTLRSLQCEEPGLETLFLSLTGRTLRD</sequence>
<dbReference type="PROSITE" id="PS00211">
    <property type="entry name" value="ABC_TRANSPORTER_1"/>
    <property type="match status" value="1"/>
</dbReference>
<evidence type="ECO:0000259" key="3">
    <source>
        <dbReference type="PROSITE" id="PS50893"/>
    </source>
</evidence>
<protein>
    <submittedName>
        <fullName evidence="4">ABC transporter ATP-binding protein</fullName>
    </submittedName>
</protein>
<keyword evidence="2 4" id="KW-0067">ATP-binding</keyword>
<dbReference type="PROSITE" id="PS50893">
    <property type="entry name" value="ABC_TRANSPORTER_2"/>
    <property type="match status" value="1"/>
</dbReference>
<accession>A0A385TYT6</accession>
<dbReference type="GO" id="GO:0005524">
    <property type="term" value="F:ATP binding"/>
    <property type="evidence" value="ECO:0007669"/>
    <property type="project" value="UniProtKB-KW"/>
</dbReference>
<gene>
    <name evidence="4" type="ORF">D5F53_00695</name>
</gene>
<dbReference type="AlphaFoldDB" id="A0A385TYT6"/>
<evidence type="ECO:0000256" key="1">
    <source>
        <dbReference type="ARBA" id="ARBA00022741"/>
    </source>
</evidence>
<evidence type="ECO:0000313" key="5">
    <source>
        <dbReference type="Proteomes" id="UP000266552"/>
    </source>
</evidence>
<feature type="domain" description="ABC transporter" evidence="3">
    <location>
        <begin position="8"/>
        <end position="238"/>
    </location>
</feature>
<dbReference type="Gene3D" id="3.40.50.300">
    <property type="entry name" value="P-loop containing nucleotide triphosphate hydrolases"/>
    <property type="match status" value="1"/>
</dbReference>
<organism evidence="4 5">
    <name type="scientific">Paenibacillus lautus</name>
    <name type="common">Bacillus lautus</name>
    <dbReference type="NCBI Taxonomy" id="1401"/>
    <lineage>
        <taxon>Bacteria</taxon>
        <taxon>Bacillati</taxon>
        <taxon>Bacillota</taxon>
        <taxon>Bacilli</taxon>
        <taxon>Bacillales</taxon>
        <taxon>Paenibacillaceae</taxon>
        <taxon>Paenibacillus</taxon>
    </lineage>
</organism>
<name>A0A385TYT6_PAELA</name>
<dbReference type="InterPro" id="IPR003593">
    <property type="entry name" value="AAA+_ATPase"/>
</dbReference>
<keyword evidence="1" id="KW-0547">Nucleotide-binding</keyword>
<proteinExistence type="predicted"/>
<dbReference type="InterPro" id="IPR003439">
    <property type="entry name" value="ABC_transporter-like_ATP-bd"/>
</dbReference>
<keyword evidence="5" id="KW-1185">Reference proteome</keyword>
<dbReference type="InterPro" id="IPR027417">
    <property type="entry name" value="P-loop_NTPase"/>
</dbReference>